<dbReference type="EMBL" id="BLKC01000050">
    <property type="protein sequence ID" value="GFF42759.1"/>
    <property type="molecule type" value="Genomic_DNA"/>
</dbReference>
<protein>
    <recommendedName>
        <fullName evidence="2">N-acetylglucosaminylphosphatidylinositol deacetylase</fullName>
        <ecNumber evidence="2">3.5.1.89</ecNumber>
    </recommendedName>
</protein>
<dbReference type="Proteomes" id="UP000465221">
    <property type="component" value="Unassembled WGS sequence"/>
</dbReference>
<reference evidence="3 4" key="1">
    <citation type="submission" date="2020-01" db="EMBL/GenBank/DDBJ databases">
        <title>Draft genome sequence of Aspergillus udagawae IFM 46972.</title>
        <authorList>
            <person name="Takahashi H."/>
            <person name="Yaguchi T."/>
        </authorList>
    </citation>
    <scope>NUCLEOTIDE SEQUENCE [LARGE SCALE GENOMIC DNA]</scope>
    <source>
        <strain evidence="3 4">IFM 46972</strain>
    </source>
</reference>
<evidence type="ECO:0000256" key="1">
    <source>
        <dbReference type="ARBA" id="ARBA00006066"/>
    </source>
</evidence>
<accession>A0A8H3P4H8</accession>
<dbReference type="EC" id="3.5.1.89" evidence="2"/>
<dbReference type="PANTHER" id="PTHR12993">
    <property type="entry name" value="N-ACETYLGLUCOSAMINYL-PHOSPHATIDYLINOSITOL DE-N-ACETYLASE-RELATED"/>
    <property type="match status" value="1"/>
</dbReference>
<evidence type="ECO:0000313" key="4">
    <source>
        <dbReference type="Proteomes" id="UP000465221"/>
    </source>
</evidence>
<evidence type="ECO:0000313" key="3">
    <source>
        <dbReference type="EMBL" id="GFF42759.1"/>
    </source>
</evidence>
<dbReference type="SUPFAM" id="SSF102588">
    <property type="entry name" value="LmbE-like"/>
    <property type="match status" value="1"/>
</dbReference>
<dbReference type="Pfam" id="PF02585">
    <property type="entry name" value="PIG-L"/>
    <property type="match status" value="1"/>
</dbReference>
<dbReference type="InterPro" id="IPR024078">
    <property type="entry name" value="LmbE-like_dom_sf"/>
</dbReference>
<comment type="caution">
    <text evidence="3">The sequence shown here is derived from an EMBL/GenBank/DDBJ whole genome shotgun (WGS) entry which is preliminary data.</text>
</comment>
<dbReference type="InterPro" id="IPR003737">
    <property type="entry name" value="GlcNAc_PI_deacetylase-related"/>
</dbReference>
<dbReference type="AlphaFoldDB" id="A0A8H3P4H8"/>
<name>A0A8H3P4H8_9EURO</name>
<gene>
    <name evidence="3" type="ORF">IFM46972_06980</name>
</gene>
<evidence type="ECO:0000256" key="2">
    <source>
        <dbReference type="ARBA" id="ARBA00012176"/>
    </source>
</evidence>
<dbReference type="PANTHER" id="PTHR12993:SF23">
    <property type="entry name" value="N-ACETYLGLUCOSAMINYLPHOSPHATIDYLINOSITOL DEACETYLASE"/>
    <property type="match status" value="1"/>
</dbReference>
<dbReference type="GO" id="GO:0005783">
    <property type="term" value="C:endoplasmic reticulum"/>
    <property type="evidence" value="ECO:0007669"/>
    <property type="project" value="TreeGrafter"/>
</dbReference>
<comment type="similarity">
    <text evidence="1">Belongs to the PIGL family.</text>
</comment>
<sequence length="268" mass="29915">MTLNIVAHPDDDLLFQNPDILHDIDADRQVYTVYLTAGDAGQDSKYWTGRQEGIMEAYATMAGMPNTWDAVALSVGGKDILRYTLRDRDISLVFMHLPDGNSGGDGFDSTDHETLEKLWNNSIPSIRTVDGESDIRYTSDDLIETLRQLMDQLQPDSINSLDFINPYGSGDHSDHTSTGLFANEAAKLSSFPGDVEAYIGYPIQYLVANVTGDDLDRKRAAFYTYGKNDIHACTSEVACAPLDYPKFLPRQYVANNMLQNPRIQRSEL</sequence>
<dbReference type="GO" id="GO:0000225">
    <property type="term" value="F:N-acetylglucosaminylphosphatidylinositol deacetylase activity"/>
    <property type="evidence" value="ECO:0007669"/>
    <property type="project" value="UniProtKB-EC"/>
</dbReference>
<dbReference type="Gene3D" id="3.40.50.10320">
    <property type="entry name" value="LmbE-like"/>
    <property type="match status" value="1"/>
</dbReference>
<organism evidence="3 4">
    <name type="scientific">Aspergillus udagawae</name>
    <dbReference type="NCBI Taxonomy" id="91492"/>
    <lineage>
        <taxon>Eukaryota</taxon>
        <taxon>Fungi</taxon>
        <taxon>Dikarya</taxon>
        <taxon>Ascomycota</taxon>
        <taxon>Pezizomycotina</taxon>
        <taxon>Eurotiomycetes</taxon>
        <taxon>Eurotiomycetidae</taxon>
        <taxon>Eurotiales</taxon>
        <taxon>Aspergillaceae</taxon>
        <taxon>Aspergillus</taxon>
        <taxon>Aspergillus subgen. Fumigati</taxon>
    </lineage>
</organism>
<proteinExistence type="inferred from homology"/>